<dbReference type="Proteomes" id="UP000285092">
    <property type="component" value="Unassembled WGS sequence"/>
</dbReference>
<dbReference type="Pfam" id="PF02895">
    <property type="entry name" value="H-kinase_dim"/>
    <property type="match status" value="1"/>
</dbReference>
<dbReference type="PRINTS" id="PR00344">
    <property type="entry name" value="BCTRLSENSOR"/>
</dbReference>
<evidence type="ECO:0000256" key="7">
    <source>
        <dbReference type="ARBA" id="ARBA00023012"/>
    </source>
</evidence>
<evidence type="ECO:0000256" key="10">
    <source>
        <dbReference type="SAM" id="MobiDB-lite"/>
    </source>
</evidence>
<dbReference type="InterPro" id="IPR005467">
    <property type="entry name" value="His_kinase_dom"/>
</dbReference>
<evidence type="ECO:0000256" key="3">
    <source>
        <dbReference type="ARBA" id="ARBA00021495"/>
    </source>
</evidence>
<dbReference type="SUPFAM" id="SSF50341">
    <property type="entry name" value="CheW-like"/>
    <property type="match status" value="1"/>
</dbReference>
<dbReference type="PROSITE" id="PS50851">
    <property type="entry name" value="CHEW"/>
    <property type="match status" value="1"/>
</dbReference>
<dbReference type="PROSITE" id="PS50894">
    <property type="entry name" value="HPT"/>
    <property type="match status" value="1"/>
</dbReference>
<evidence type="ECO:0000256" key="8">
    <source>
        <dbReference type="ARBA" id="ARBA00035100"/>
    </source>
</evidence>
<evidence type="ECO:0000256" key="6">
    <source>
        <dbReference type="ARBA" id="ARBA00022777"/>
    </source>
</evidence>
<proteinExistence type="predicted"/>
<gene>
    <name evidence="14" type="ORF">D2V04_12180</name>
</gene>
<dbReference type="InterPro" id="IPR037006">
    <property type="entry name" value="CheA-like_homodim_sf"/>
</dbReference>
<name>A0A418NFW8_9SPHN</name>
<dbReference type="InterPro" id="IPR002545">
    <property type="entry name" value="CheW-lke_dom"/>
</dbReference>
<evidence type="ECO:0000256" key="5">
    <source>
        <dbReference type="ARBA" id="ARBA00022679"/>
    </source>
</evidence>
<reference evidence="14 15" key="1">
    <citation type="submission" date="2018-08" db="EMBL/GenBank/DDBJ databases">
        <title>Altererythrobacter sp.Ery1 and Ery12, the genome sequencing of novel strains in genus Alterythrobacter.</title>
        <authorList>
            <person name="Cheng H."/>
            <person name="Wu Y.-H."/>
            <person name="Fang C."/>
            <person name="Xu X.-W."/>
        </authorList>
    </citation>
    <scope>NUCLEOTIDE SEQUENCE [LARGE SCALE GENOMIC DNA]</scope>
    <source>
        <strain evidence="14 15">Ery1</strain>
    </source>
</reference>
<keyword evidence="4 9" id="KW-0597">Phosphoprotein</keyword>
<protein>
    <recommendedName>
        <fullName evidence="3">Chemotaxis protein CheA</fullName>
        <ecNumber evidence="2">2.7.13.3</ecNumber>
    </recommendedName>
</protein>
<feature type="compositionally biased region" description="Polar residues" evidence="10">
    <location>
        <begin position="134"/>
        <end position="143"/>
    </location>
</feature>
<dbReference type="InterPro" id="IPR036641">
    <property type="entry name" value="HPT_dom_sf"/>
</dbReference>
<dbReference type="CDD" id="cd00088">
    <property type="entry name" value="HPT"/>
    <property type="match status" value="1"/>
</dbReference>
<keyword evidence="5" id="KW-0808">Transferase</keyword>
<dbReference type="SMART" id="SM01231">
    <property type="entry name" value="H-kinase_dim"/>
    <property type="match status" value="1"/>
</dbReference>
<evidence type="ECO:0000256" key="1">
    <source>
        <dbReference type="ARBA" id="ARBA00000085"/>
    </source>
</evidence>
<organism evidence="14 15">
    <name type="scientific">Pelagerythrobacter aerophilus</name>
    <dbReference type="NCBI Taxonomy" id="2306995"/>
    <lineage>
        <taxon>Bacteria</taxon>
        <taxon>Pseudomonadati</taxon>
        <taxon>Pseudomonadota</taxon>
        <taxon>Alphaproteobacteria</taxon>
        <taxon>Sphingomonadales</taxon>
        <taxon>Erythrobacteraceae</taxon>
        <taxon>Pelagerythrobacter</taxon>
    </lineage>
</organism>
<dbReference type="InterPro" id="IPR004105">
    <property type="entry name" value="CheA-like_dim"/>
</dbReference>
<dbReference type="AlphaFoldDB" id="A0A418NFW8"/>
<dbReference type="Pfam" id="PF02518">
    <property type="entry name" value="HATPase_c"/>
    <property type="match status" value="1"/>
</dbReference>
<keyword evidence="7" id="KW-0902">Two-component regulatory system</keyword>
<keyword evidence="6" id="KW-0418">Kinase</keyword>
<evidence type="ECO:0000256" key="9">
    <source>
        <dbReference type="PROSITE-ProRule" id="PRU00110"/>
    </source>
</evidence>
<dbReference type="PROSITE" id="PS50109">
    <property type="entry name" value="HIS_KIN"/>
    <property type="match status" value="1"/>
</dbReference>
<evidence type="ECO:0000313" key="15">
    <source>
        <dbReference type="Proteomes" id="UP000285092"/>
    </source>
</evidence>
<dbReference type="InterPro" id="IPR004358">
    <property type="entry name" value="Sig_transdc_His_kin-like_C"/>
</dbReference>
<feature type="domain" description="Histidine kinase" evidence="11">
    <location>
        <begin position="145"/>
        <end position="396"/>
    </location>
</feature>
<dbReference type="Pfam" id="PF01627">
    <property type="entry name" value="Hpt"/>
    <property type="match status" value="1"/>
</dbReference>
<dbReference type="FunFam" id="3.30.565.10:FF:000016">
    <property type="entry name" value="Chemotaxis protein CheA, putative"/>
    <property type="match status" value="1"/>
</dbReference>
<dbReference type="RefSeq" id="WP_119513947.1">
    <property type="nucleotide sequence ID" value="NZ_QXFK01000018.1"/>
</dbReference>
<evidence type="ECO:0000259" key="13">
    <source>
        <dbReference type="PROSITE" id="PS50894"/>
    </source>
</evidence>
<dbReference type="Gene3D" id="1.10.287.560">
    <property type="entry name" value="Histidine kinase CheA-like, homodimeric domain"/>
    <property type="match status" value="1"/>
</dbReference>
<dbReference type="InterPro" id="IPR051315">
    <property type="entry name" value="Bact_Chemotaxis_CheA"/>
</dbReference>
<dbReference type="InterPro" id="IPR036097">
    <property type="entry name" value="HisK_dim/P_sf"/>
</dbReference>
<dbReference type="EC" id="2.7.13.3" evidence="2"/>
<dbReference type="InterPro" id="IPR036890">
    <property type="entry name" value="HATPase_C_sf"/>
</dbReference>
<dbReference type="Gene3D" id="1.20.120.160">
    <property type="entry name" value="HPT domain"/>
    <property type="match status" value="1"/>
</dbReference>
<dbReference type="InterPro" id="IPR003594">
    <property type="entry name" value="HATPase_dom"/>
</dbReference>
<dbReference type="Gene3D" id="2.30.30.40">
    <property type="entry name" value="SH3 Domains"/>
    <property type="match status" value="1"/>
</dbReference>
<evidence type="ECO:0000259" key="12">
    <source>
        <dbReference type="PROSITE" id="PS50851"/>
    </source>
</evidence>
<feature type="modified residue" description="Phosphohistidine" evidence="9">
    <location>
        <position position="44"/>
    </location>
</feature>
<dbReference type="PANTHER" id="PTHR43395:SF1">
    <property type="entry name" value="CHEMOTAXIS PROTEIN CHEA"/>
    <property type="match status" value="1"/>
</dbReference>
<dbReference type="InterPro" id="IPR008207">
    <property type="entry name" value="Sig_transdc_His_kin_Hpt_dom"/>
</dbReference>
<dbReference type="SMART" id="SM00073">
    <property type="entry name" value="HPT"/>
    <property type="match status" value="1"/>
</dbReference>
<dbReference type="PANTHER" id="PTHR43395">
    <property type="entry name" value="SENSOR HISTIDINE KINASE CHEA"/>
    <property type="match status" value="1"/>
</dbReference>
<dbReference type="Gene3D" id="3.30.565.10">
    <property type="entry name" value="Histidine kinase-like ATPase, C-terminal domain"/>
    <property type="match status" value="1"/>
</dbReference>
<feature type="region of interest" description="Disordered" evidence="10">
    <location>
        <begin position="121"/>
        <end position="143"/>
    </location>
</feature>
<comment type="function">
    <text evidence="8">Involved in the transmission of sensory signals from the chemoreceptors to the flagellar motors. CheA is autophosphorylated; it can transfer its phosphate group to either CheB or CheY.</text>
</comment>
<accession>A0A418NFW8</accession>
<feature type="domain" description="CheW-like" evidence="12">
    <location>
        <begin position="398"/>
        <end position="534"/>
    </location>
</feature>
<dbReference type="SUPFAM" id="SSF47226">
    <property type="entry name" value="Histidine-containing phosphotransfer domain, HPT domain"/>
    <property type="match status" value="1"/>
</dbReference>
<dbReference type="SMART" id="SM00387">
    <property type="entry name" value="HATPase_c"/>
    <property type="match status" value="1"/>
</dbReference>
<dbReference type="GO" id="GO:0000155">
    <property type="term" value="F:phosphorelay sensor kinase activity"/>
    <property type="evidence" value="ECO:0007669"/>
    <property type="project" value="InterPro"/>
</dbReference>
<dbReference type="EMBL" id="QXFK01000018">
    <property type="protein sequence ID" value="RIV76889.1"/>
    <property type="molecule type" value="Genomic_DNA"/>
</dbReference>
<keyword evidence="15" id="KW-1185">Reference proteome</keyword>
<feature type="domain" description="HPt" evidence="13">
    <location>
        <begin position="1"/>
        <end position="101"/>
    </location>
</feature>
<dbReference type="SUPFAM" id="SSF47384">
    <property type="entry name" value="Homodimeric domain of signal transducing histidine kinase"/>
    <property type="match status" value="1"/>
</dbReference>
<evidence type="ECO:0000256" key="2">
    <source>
        <dbReference type="ARBA" id="ARBA00012438"/>
    </source>
</evidence>
<dbReference type="SUPFAM" id="SSF55874">
    <property type="entry name" value="ATPase domain of HSP90 chaperone/DNA topoisomerase II/histidine kinase"/>
    <property type="match status" value="1"/>
</dbReference>
<evidence type="ECO:0000259" key="11">
    <source>
        <dbReference type="PROSITE" id="PS50109"/>
    </source>
</evidence>
<comment type="catalytic activity">
    <reaction evidence="1">
        <text>ATP + protein L-histidine = ADP + protein N-phospho-L-histidine.</text>
        <dbReference type="EC" id="2.7.13.3"/>
    </reaction>
</comment>
<dbReference type="GO" id="GO:0006935">
    <property type="term" value="P:chemotaxis"/>
    <property type="evidence" value="ECO:0007669"/>
    <property type="project" value="InterPro"/>
</dbReference>
<dbReference type="OrthoDB" id="9803176at2"/>
<dbReference type="SMART" id="SM00260">
    <property type="entry name" value="CheW"/>
    <property type="match status" value="1"/>
</dbReference>
<sequence length="780" mass="83707">MDDLLADFVAETREMLQAIEGEIVAWEADPADRERLDAIFRFVHTVKGNCGFFDFPRLERLSHAAESALSEVRAGRRRASSTLVTAVLAVIDRITDMIEAIDAGEELPEGGDDMLIDALEPGRDEPDSEMIQAGEQTSPRAARTGNTRSIRLPVELLDRVMSGVSDMVLARNELARRLRDHGADPALQAPFERLSTILDEVREGATRMRMQRLEHLFGALPRMVRDLSAELGKQVMIDLEGGDVELDREMIESVRDPLTHILRNAVDHGVEPPAERLAAGKREIGIIAVSARRTGNRITIAVSDDGRGIALDKLAKKAVAAGVASAADVAAMTGEQKLDLIFAPGLSTADTVSQVSGRGVGMDVVRANVEKFGGSVSVSSKEGRGTIVFLHLPLTLSIVEGLTVKVGPHTLGLPRSYIVEIARSVSRSVEVDRLGDGIFLTFRGERVPCLDLAEVLGLEEKVDLDRATFVFLRLVSGDLFALAVDRVLDNEDFVLKPLSPALEAIGLYGGTALLDDGKPILKIDVPRLADAYGLASHTRIRTTIQERSAEASAPVEHAVVFTSFAGRRRAIRMAPIRHIHTLPVSAIEPTEAGMLATVDGAILPLLGTEGGTFTNETITALRLGDGEVELLYAVAGIVDSVELPGPVVPLEGEDTLEGTALIDGAIVGVIDAHGLFARYGRTAMPAQRPTCRLPGSDPWVASFLEPLIRSAGYDVLGDSDGCAADITVTLDTAEEPGGAAAAVVRLRSRPEGAEHDPESIYRYDREGLLSALARVRTGAR</sequence>
<comment type="caution">
    <text evidence="14">The sequence shown here is derived from an EMBL/GenBank/DDBJ whole genome shotgun (WGS) entry which is preliminary data.</text>
</comment>
<evidence type="ECO:0000256" key="4">
    <source>
        <dbReference type="ARBA" id="ARBA00022553"/>
    </source>
</evidence>
<dbReference type="GO" id="GO:0005737">
    <property type="term" value="C:cytoplasm"/>
    <property type="evidence" value="ECO:0007669"/>
    <property type="project" value="InterPro"/>
</dbReference>
<evidence type="ECO:0000313" key="14">
    <source>
        <dbReference type="EMBL" id="RIV76889.1"/>
    </source>
</evidence>
<dbReference type="InterPro" id="IPR036061">
    <property type="entry name" value="CheW-like_dom_sf"/>
</dbReference>
<dbReference type="Pfam" id="PF01584">
    <property type="entry name" value="CheW"/>
    <property type="match status" value="1"/>
</dbReference>